<keyword evidence="2" id="KW-1185">Reference proteome</keyword>
<dbReference type="EMBL" id="CM003613">
    <property type="protein sequence ID" value="KYP57115.1"/>
    <property type="molecule type" value="Genomic_DNA"/>
</dbReference>
<dbReference type="Proteomes" id="UP000075243">
    <property type="component" value="Chromosome 11"/>
</dbReference>
<sequence length="252" mass="28701">MLACKPSVVPMEANLKLHTESGTKLPNLGIYKRLIGRLLYLTISRLDICYVVHKLSQFVSNPLSDHMNVVNVLLRYLKNTAGQGFLFKANSNTRLHAYVGADWGSYIDSRRSTTGFCIFLGNSLISWKAKRQKTVSRSSTEVEYRSLASVASELVWLKNLLTDFQINTTHAAVYCDNKAAIHITSNPTFHERTKHLEIDLHFVREQVSRGMLKLFHVRKFHQVAYVFTKVLPRNLFLSILSKMGVDNIFLPS</sequence>
<dbReference type="Gramene" id="C.cajan_03295.t">
    <property type="protein sequence ID" value="C.cajan_03295.t.cds1"/>
    <property type="gene ID" value="C.cajan_03295"/>
</dbReference>
<dbReference type="SUPFAM" id="SSF56672">
    <property type="entry name" value="DNA/RNA polymerases"/>
    <property type="match status" value="1"/>
</dbReference>
<evidence type="ECO:0000313" key="1">
    <source>
        <dbReference type="EMBL" id="KYP57115.1"/>
    </source>
</evidence>
<protein>
    <submittedName>
        <fullName evidence="1">Retrovirus-related Pol polyprotein from transposon TNT 1-94</fullName>
    </submittedName>
</protein>
<dbReference type="PANTHER" id="PTHR11439:SF511">
    <property type="match status" value="1"/>
</dbReference>
<name>A0A151SQQ2_CAJCA</name>
<dbReference type="AlphaFoldDB" id="A0A151SQQ2"/>
<dbReference type="InterPro" id="IPR043502">
    <property type="entry name" value="DNA/RNA_pol_sf"/>
</dbReference>
<reference evidence="1 2" key="1">
    <citation type="journal article" date="2012" name="Nat. Biotechnol.">
        <title>Draft genome sequence of pigeonpea (Cajanus cajan), an orphan legume crop of resource-poor farmers.</title>
        <authorList>
            <person name="Varshney R.K."/>
            <person name="Chen W."/>
            <person name="Li Y."/>
            <person name="Bharti A.K."/>
            <person name="Saxena R.K."/>
            <person name="Schlueter J.A."/>
            <person name="Donoghue M.T."/>
            <person name="Azam S."/>
            <person name="Fan G."/>
            <person name="Whaley A.M."/>
            <person name="Farmer A.D."/>
            <person name="Sheridan J."/>
            <person name="Iwata A."/>
            <person name="Tuteja R."/>
            <person name="Penmetsa R.V."/>
            <person name="Wu W."/>
            <person name="Upadhyaya H.D."/>
            <person name="Yang S.P."/>
            <person name="Shah T."/>
            <person name="Saxena K.B."/>
            <person name="Michael T."/>
            <person name="McCombie W.R."/>
            <person name="Yang B."/>
            <person name="Zhang G."/>
            <person name="Yang H."/>
            <person name="Wang J."/>
            <person name="Spillane C."/>
            <person name="Cook D.R."/>
            <person name="May G.D."/>
            <person name="Xu X."/>
            <person name="Jackson S.A."/>
        </authorList>
    </citation>
    <scope>NUCLEOTIDE SEQUENCE [LARGE SCALE GENOMIC DNA]</scope>
    <source>
        <strain evidence="2">cv. Asha</strain>
    </source>
</reference>
<dbReference type="PANTHER" id="PTHR11439">
    <property type="entry name" value="GAG-POL-RELATED RETROTRANSPOSON"/>
    <property type="match status" value="1"/>
</dbReference>
<evidence type="ECO:0000313" key="2">
    <source>
        <dbReference type="Proteomes" id="UP000075243"/>
    </source>
</evidence>
<proteinExistence type="predicted"/>
<accession>A0A151SQQ2</accession>
<dbReference type="CDD" id="cd09272">
    <property type="entry name" value="RNase_HI_RT_Ty1"/>
    <property type="match status" value="1"/>
</dbReference>
<gene>
    <name evidence="1" type="ORF">KK1_003371</name>
</gene>
<organism evidence="1 2">
    <name type="scientific">Cajanus cajan</name>
    <name type="common">Pigeon pea</name>
    <name type="synonym">Cajanus indicus</name>
    <dbReference type="NCBI Taxonomy" id="3821"/>
    <lineage>
        <taxon>Eukaryota</taxon>
        <taxon>Viridiplantae</taxon>
        <taxon>Streptophyta</taxon>
        <taxon>Embryophyta</taxon>
        <taxon>Tracheophyta</taxon>
        <taxon>Spermatophyta</taxon>
        <taxon>Magnoliopsida</taxon>
        <taxon>eudicotyledons</taxon>
        <taxon>Gunneridae</taxon>
        <taxon>Pentapetalae</taxon>
        <taxon>rosids</taxon>
        <taxon>fabids</taxon>
        <taxon>Fabales</taxon>
        <taxon>Fabaceae</taxon>
        <taxon>Papilionoideae</taxon>
        <taxon>50 kb inversion clade</taxon>
        <taxon>NPAAA clade</taxon>
        <taxon>indigoferoid/millettioid clade</taxon>
        <taxon>Phaseoleae</taxon>
        <taxon>Cajanus</taxon>
    </lineage>
</organism>